<reference evidence="1" key="1">
    <citation type="submission" date="2022-08" db="EMBL/GenBank/DDBJ databases">
        <authorList>
            <consortium name="DOE Joint Genome Institute"/>
            <person name="Min B."/>
            <person name="Riley R."/>
            <person name="Sierra-Patev S."/>
            <person name="Naranjo-Ortiz M."/>
            <person name="Looney B."/>
            <person name="Konkel Z."/>
            <person name="Slot J.C."/>
            <person name="Sakamoto Y."/>
            <person name="Steenwyk J.L."/>
            <person name="Rokas A."/>
            <person name="Carro J."/>
            <person name="Camarero S."/>
            <person name="Ferreira P."/>
            <person name="Molpeceres G."/>
            <person name="Ruiz-Duenas F.J."/>
            <person name="Serrano A."/>
            <person name="Henrissat B."/>
            <person name="Drula E."/>
            <person name="Hughes K.W."/>
            <person name="Mata J.L."/>
            <person name="Ishikawa N.K."/>
            <person name="Vargas-Isla R."/>
            <person name="Ushijima S."/>
            <person name="Smith C.A."/>
            <person name="Ahrendt S."/>
            <person name="Andreopoulos W."/>
            <person name="He G."/>
            <person name="Labutti K."/>
            <person name="Lipzen A."/>
            <person name="Ng V."/>
            <person name="Sandor L."/>
            <person name="Barry K."/>
            <person name="Martinez A.T."/>
            <person name="Xiao Y."/>
            <person name="Gibbons J.G."/>
            <person name="Terashima K."/>
            <person name="Hibbett D.S."/>
            <person name="Grigoriev I.V."/>
        </authorList>
    </citation>
    <scope>NUCLEOTIDE SEQUENCE</scope>
    <source>
        <strain evidence="1">TFB10827</strain>
    </source>
</reference>
<organism evidence="1 2">
    <name type="scientific">Lentinula boryana</name>
    <dbReference type="NCBI Taxonomy" id="40481"/>
    <lineage>
        <taxon>Eukaryota</taxon>
        <taxon>Fungi</taxon>
        <taxon>Dikarya</taxon>
        <taxon>Basidiomycota</taxon>
        <taxon>Agaricomycotina</taxon>
        <taxon>Agaricomycetes</taxon>
        <taxon>Agaricomycetidae</taxon>
        <taxon>Agaricales</taxon>
        <taxon>Marasmiineae</taxon>
        <taxon>Omphalotaceae</taxon>
        <taxon>Lentinula</taxon>
    </lineage>
</organism>
<comment type="caution">
    <text evidence="1">The sequence shown here is derived from an EMBL/GenBank/DDBJ whole genome shotgun (WGS) entry which is preliminary data.</text>
</comment>
<evidence type="ECO:0000313" key="2">
    <source>
        <dbReference type="Proteomes" id="UP001163828"/>
    </source>
</evidence>
<dbReference type="EMBL" id="MU790637">
    <property type="protein sequence ID" value="KAJ3995817.1"/>
    <property type="molecule type" value="Genomic_DNA"/>
</dbReference>
<name>A0ABQ8QBC3_9AGAR</name>
<keyword evidence="2" id="KW-1185">Reference proteome</keyword>
<evidence type="ECO:0000313" key="1">
    <source>
        <dbReference type="EMBL" id="KAJ3995817.1"/>
    </source>
</evidence>
<gene>
    <name evidence="1" type="ORF">F5050DRAFT_1764206</name>
</gene>
<proteinExistence type="predicted"/>
<protein>
    <submittedName>
        <fullName evidence="1">Uncharacterized protein</fullName>
    </submittedName>
</protein>
<dbReference type="Proteomes" id="UP001163828">
    <property type="component" value="Unassembled WGS sequence"/>
</dbReference>
<sequence>MAVFNFLRFRSRIFRQRTSVRRLSRHGCPPNGWKSLHVGGGLSGIGPLTAKILDGKGVRVIVVGERGKGDAELYDSRAI</sequence>
<accession>A0ABQ8QBC3</accession>